<reference evidence="1" key="1">
    <citation type="journal article" date="2020" name="bioRxiv">
        <title>Hybrid origin of Populus tomentosa Carr. identified through genome sequencing and phylogenomic analysis.</title>
        <authorList>
            <person name="An X."/>
            <person name="Gao K."/>
            <person name="Chen Z."/>
            <person name="Li J."/>
            <person name="Yang X."/>
            <person name="Yang X."/>
            <person name="Zhou J."/>
            <person name="Guo T."/>
            <person name="Zhao T."/>
            <person name="Huang S."/>
            <person name="Miao D."/>
            <person name="Khan W.U."/>
            <person name="Rao P."/>
            <person name="Ye M."/>
            <person name="Lei B."/>
            <person name="Liao W."/>
            <person name="Wang J."/>
            <person name="Ji L."/>
            <person name="Li Y."/>
            <person name="Guo B."/>
            <person name="Mustafa N.S."/>
            <person name="Li S."/>
            <person name="Yun Q."/>
            <person name="Keller S.R."/>
            <person name="Mao J."/>
            <person name="Zhang R."/>
            <person name="Strauss S.H."/>
        </authorList>
    </citation>
    <scope>NUCLEOTIDE SEQUENCE</scope>
    <source>
        <strain evidence="1">GM15</strain>
        <tissue evidence="1">Leaf</tissue>
    </source>
</reference>
<gene>
    <name evidence="1" type="ORF">POTOM_030994</name>
</gene>
<organism evidence="1 2">
    <name type="scientific">Populus tomentosa</name>
    <name type="common">Chinese white poplar</name>
    <dbReference type="NCBI Taxonomy" id="118781"/>
    <lineage>
        <taxon>Eukaryota</taxon>
        <taxon>Viridiplantae</taxon>
        <taxon>Streptophyta</taxon>
        <taxon>Embryophyta</taxon>
        <taxon>Tracheophyta</taxon>
        <taxon>Spermatophyta</taxon>
        <taxon>Magnoliopsida</taxon>
        <taxon>eudicotyledons</taxon>
        <taxon>Gunneridae</taxon>
        <taxon>Pentapetalae</taxon>
        <taxon>rosids</taxon>
        <taxon>fabids</taxon>
        <taxon>Malpighiales</taxon>
        <taxon>Salicaceae</taxon>
        <taxon>Saliceae</taxon>
        <taxon>Populus</taxon>
    </lineage>
</organism>
<proteinExistence type="predicted"/>
<dbReference type="OrthoDB" id="26094at2759"/>
<evidence type="ECO:0000313" key="2">
    <source>
        <dbReference type="Proteomes" id="UP000886885"/>
    </source>
</evidence>
<dbReference type="Proteomes" id="UP000886885">
    <property type="component" value="Chromosome 8D"/>
</dbReference>
<protein>
    <submittedName>
        <fullName evidence="1">Uncharacterized protein</fullName>
    </submittedName>
</protein>
<dbReference type="EMBL" id="JAAWWB010000016">
    <property type="protein sequence ID" value="KAG6763568.1"/>
    <property type="molecule type" value="Genomic_DNA"/>
</dbReference>
<comment type="caution">
    <text evidence="1">The sequence shown here is derived from an EMBL/GenBank/DDBJ whole genome shotgun (WGS) entry which is preliminary data.</text>
</comment>
<dbReference type="AlphaFoldDB" id="A0A8X7Z1T0"/>
<keyword evidence="2" id="KW-1185">Reference proteome</keyword>
<name>A0A8X7Z1T0_POPTO</name>
<evidence type="ECO:0000313" key="1">
    <source>
        <dbReference type="EMBL" id="KAG6763568.1"/>
    </source>
</evidence>
<accession>A0A8X7Z1T0</accession>
<sequence length="93" mass="10632">MGKLSVEGRIPNKFDTRPHSANLEMRTMEKSSVKGQTKGVINSRQIKVIDNDIGKSYEAYAMDDYFWIRWTVNSINMLVNVFHLALCGGTFLF</sequence>